<keyword evidence="11" id="KW-1185">Reference proteome</keyword>
<comment type="subcellular location">
    <subcellularLocation>
        <location evidence="1">Cytoplasm</location>
    </subcellularLocation>
</comment>
<dbReference type="OMA" id="IDFNDMA"/>
<evidence type="ECO:0000256" key="7">
    <source>
        <dbReference type="ARBA" id="ARBA00037368"/>
    </source>
</evidence>
<evidence type="ECO:0000256" key="3">
    <source>
        <dbReference type="ARBA" id="ARBA00022490"/>
    </source>
</evidence>
<keyword evidence="3" id="KW-0963">Cytoplasm</keyword>
<dbReference type="Gene3D" id="3.90.1200.10">
    <property type="match status" value="1"/>
</dbReference>
<comment type="function">
    <text evidence="7">Catalyzes the GTP-dependent phosphorylation of 5-hydroxy-L-lysine.</text>
</comment>
<dbReference type="OrthoDB" id="9973935at2759"/>
<evidence type="ECO:0000256" key="8">
    <source>
        <dbReference type="ARBA" id="ARBA00038873"/>
    </source>
</evidence>
<reference evidence="12" key="1">
    <citation type="journal article" date="2015" name="Nat. Commun.">
        <title>The Lingula genome provides insights into brachiopod evolution and the origin of phosphate biomineralization.</title>
        <authorList>
            <person name="Luo Y.J."/>
            <person name="Takeuchi T."/>
            <person name="Koyanagi R."/>
            <person name="Yamada L."/>
            <person name="Kanda M."/>
            <person name="Khalturina M."/>
            <person name="Fujie M."/>
            <person name="Yamasaki S.I."/>
            <person name="Endo K."/>
            <person name="Satoh N."/>
        </authorList>
    </citation>
    <scope>NUCLEOTIDE SEQUENCE</scope>
</reference>
<dbReference type="AlphaFoldDB" id="A0A1S3H1L8"/>
<name>A0A1S3H1L8_LINAN</name>
<comment type="similarity">
    <text evidence="2">Belongs to the aminoglycoside phosphotransferase family.</text>
</comment>
<evidence type="ECO:0000256" key="2">
    <source>
        <dbReference type="ARBA" id="ARBA00006219"/>
    </source>
</evidence>
<accession>A0A1S3H1L8</accession>
<dbReference type="SUPFAM" id="SSF56112">
    <property type="entry name" value="Protein kinase-like (PK-like)"/>
    <property type="match status" value="1"/>
</dbReference>
<dbReference type="InParanoid" id="A0A1S3H1L8"/>
<comment type="catalytic activity">
    <reaction evidence="6">
        <text>(5R)-5-hydroxy-L-lysine + GTP = (5R)-5-phosphooxy-L-lysine + GDP + H(+)</text>
        <dbReference type="Rhea" id="RHEA:19049"/>
        <dbReference type="ChEBI" id="CHEBI:15378"/>
        <dbReference type="ChEBI" id="CHEBI:37565"/>
        <dbReference type="ChEBI" id="CHEBI:57882"/>
        <dbReference type="ChEBI" id="CHEBI:58189"/>
        <dbReference type="ChEBI" id="CHEBI:58357"/>
        <dbReference type="EC" id="2.7.1.81"/>
    </reaction>
</comment>
<dbReference type="InterPro" id="IPR002575">
    <property type="entry name" value="Aminoglycoside_PTrfase"/>
</dbReference>
<dbReference type="InterPro" id="IPR011009">
    <property type="entry name" value="Kinase-like_dom_sf"/>
</dbReference>
<dbReference type="STRING" id="7574.A0A1S3H1L8"/>
<evidence type="ECO:0000256" key="5">
    <source>
        <dbReference type="ARBA" id="ARBA00022777"/>
    </source>
</evidence>
<reference evidence="12" key="2">
    <citation type="submission" date="2025-08" db="UniProtKB">
        <authorList>
            <consortium name="RefSeq"/>
        </authorList>
    </citation>
    <scope>IDENTIFICATION</scope>
</reference>
<evidence type="ECO:0000259" key="10">
    <source>
        <dbReference type="Pfam" id="PF01636"/>
    </source>
</evidence>
<dbReference type="InterPro" id="IPR050249">
    <property type="entry name" value="Pseudomonas-type_ThrB"/>
</dbReference>
<evidence type="ECO:0000313" key="12">
    <source>
        <dbReference type="RefSeq" id="XP_013379376.1"/>
    </source>
</evidence>
<dbReference type="Pfam" id="PF01636">
    <property type="entry name" value="APH"/>
    <property type="match status" value="1"/>
</dbReference>
<dbReference type="EC" id="2.7.1.81" evidence="8"/>
<evidence type="ECO:0000313" key="11">
    <source>
        <dbReference type="Proteomes" id="UP000085678"/>
    </source>
</evidence>
<dbReference type="GeneID" id="106150903"/>
<evidence type="ECO:0000256" key="1">
    <source>
        <dbReference type="ARBA" id="ARBA00004496"/>
    </source>
</evidence>
<keyword evidence="5 12" id="KW-0418">Kinase</keyword>
<sequence>MARLTVRPSVTTSTVKHLMAKLYGLTTETVDEKDSFLDQTFHVTVRTSGDQGNVGVTEHYVLKILNAEDSREPEFLDGQHEMLFHLSKKRVTINNTNIQTPLPVRNTSGTFWSKEKLYIEKYEETAIKDKTDIPFEYYVVRLLTYVPGEVLYTVPYTPDILYQAGNICGGINNALEDFWHPSYNLSGDRWRFANVPTLLEYVHIFEDPKKKRVIQDVVKRFQSDVLNNSVNLPEGIIHGDIGGGNMLTVTSMGQGQNQGHVISGVIDFGDSHYGCMVYEVATAMANLIGESKSSDPLTSAGHFLAGYMRVRPLSCKELDALWVCIAARLAQLATYSLDTYFLNPTSKYEYLLRKAETGWKLLEKVLKTEEKEVYEAWRAIIDSYSMNENENENGTVR</sequence>
<proteinExistence type="inferred from homology"/>
<gene>
    <name evidence="12" type="primary">LOC106150903</name>
</gene>
<dbReference type="GO" id="GO:0047992">
    <property type="term" value="F:hydroxylysine kinase activity"/>
    <property type="evidence" value="ECO:0007669"/>
    <property type="project" value="UniProtKB-EC"/>
</dbReference>
<dbReference type="FunCoup" id="A0A1S3H1L8">
    <property type="interactions" value="205"/>
</dbReference>
<feature type="domain" description="Aminoglycoside phosphotransferase" evidence="10">
    <location>
        <begin position="55"/>
        <end position="311"/>
    </location>
</feature>
<evidence type="ECO:0000256" key="9">
    <source>
        <dbReference type="ARBA" id="ARBA00040505"/>
    </source>
</evidence>
<dbReference type="GO" id="GO:0005737">
    <property type="term" value="C:cytoplasm"/>
    <property type="evidence" value="ECO:0007669"/>
    <property type="project" value="UniProtKB-SubCell"/>
</dbReference>
<organism evidence="11 12">
    <name type="scientific">Lingula anatina</name>
    <name type="common">Brachiopod</name>
    <name type="synonym">Lingula unguis</name>
    <dbReference type="NCBI Taxonomy" id="7574"/>
    <lineage>
        <taxon>Eukaryota</taxon>
        <taxon>Metazoa</taxon>
        <taxon>Spiralia</taxon>
        <taxon>Lophotrochozoa</taxon>
        <taxon>Brachiopoda</taxon>
        <taxon>Linguliformea</taxon>
        <taxon>Lingulata</taxon>
        <taxon>Lingulida</taxon>
        <taxon>Linguloidea</taxon>
        <taxon>Lingulidae</taxon>
        <taxon>Lingula</taxon>
    </lineage>
</organism>
<dbReference type="PANTHER" id="PTHR21064:SF1">
    <property type="entry name" value="HYDROXYLYSINE KINASE"/>
    <property type="match status" value="1"/>
</dbReference>
<evidence type="ECO:0000256" key="6">
    <source>
        <dbReference type="ARBA" id="ARBA00036820"/>
    </source>
</evidence>
<dbReference type="PANTHER" id="PTHR21064">
    <property type="entry name" value="AMINOGLYCOSIDE PHOSPHOTRANSFERASE DOMAIN-CONTAINING PROTEIN-RELATED"/>
    <property type="match status" value="1"/>
</dbReference>
<keyword evidence="4" id="KW-0808">Transferase</keyword>
<dbReference type="RefSeq" id="XP_013379376.1">
    <property type="nucleotide sequence ID" value="XM_013523922.1"/>
</dbReference>
<dbReference type="KEGG" id="lak:106150903"/>
<dbReference type="Proteomes" id="UP000085678">
    <property type="component" value="Unplaced"/>
</dbReference>
<evidence type="ECO:0000256" key="4">
    <source>
        <dbReference type="ARBA" id="ARBA00022679"/>
    </source>
</evidence>
<protein>
    <recommendedName>
        <fullName evidence="9">Hydroxylysine kinase</fullName>
        <ecNumber evidence="8">2.7.1.81</ecNumber>
    </recommendedName>
</protein>